<dbReference type="EMBL" id="GBRH01168314">
    <property type="protein sequence ID" value="JAE29582.1"/>
    <property type="molecule type" value="Transcribed_RNA"/>
</dbReference>
<protein>
    <submittedName>
        <fullName evidence="1">Uncharacterized protein</fullName>
    </submittedName>
</protein>
<accession>A0A0A9GYH8</accession>
<reference evidence="1" key="1">
    <citation type="submission" date="2014-09" db="EMBL/GenBank/DDBJ databases">
        <authorList>
            <person name="Magalhaes I.L.F."/>
            <person name="Oliveira U."/>
            <person name="Santos F.R."/>
            <person name="Vidigal T.H.D.A."/>
            <person name="Brescovit A.D."/>
            <person name="Santos A.J."/>
        </authorList>
    </citation>
    <scope>NUCLEOTIDE SEQUENCE</scope>
    <source>
        <tissue evidence="1">Shoot tissue taken approximately 20 cm above the soil surface</tissue>
    </source>
</reference>
<name>A0A0A9GYH8_ARUDO</name>
<sequence>MSVQLPSNGGIFCCPKCELPFYQERRFFKLGPRVQPSLCLLLSALSSSNSFQLFGCPKTIPFATFLARPWPKKFLIIAREKSTTVASSFPVIKFPSITTFDQSIIWQACPMTIAGSAVTALSSSKPCCCKIFREEQIPPNILPACFCSLSNFFRILDLCSLSAPAGPPF</sequence>
<proteinExistence type="predicted"/>
<reference evidence="1" key="2">
    <citation type="journal article" date="2015" name="Data Brief">
        <title>Shoot transcriptome of the giant reed, Arundo donax.</title>
        <authorList>
            <person name="Barrero R.A."/>
            <person name="Guerrero F.D."/>
            <person name="Moolhuijzen P."/>
            <person name="Goolsby J.A."/>
            <person name="Tidwell J."/>
            <person name="Bellgard S.E."/>
            <person name="Bellgard M.I."/>
        </authorList>
    </citation>
    <scope>NUCLEOTIDE SEQUENCE</scope>
    <source>
        <tissue evidence="1">Shoot tissue taken approximately 20 cm above the soil surface</tissue>
    </source>
</reference>
<organism evidence="1">
    <name type="scientific">Arundo donax</name>
    <name type="common">Giant reed</name>
    <name type="synonym">Donax arundinaceus</name>
    <dbReference type="NCBI Taxonomy" id="35708"/>
    <lineage>
        <taxon>Eukaryota</taxon>
        <taxon>Viridiplantae</taxon>
        <taxon>Streptophyta</taxon>
        <taxon>Embryophyta</taxon>
        <taxon>Tracheophyta</taxon>
        <taxon>Spermatophyta</taxon>
        <taxon>Magnoliopsida</taxon>
        <taxon>Liliopsida</taxon>
        <taxon>Poales</taxon>
        <taxon>Poaceae</taxon>
        <taxon>PACMAD clade</taxon>
        <taxon>Arundinoideae</taxon>
        <taxon>Arundineae</taxon>
        <taxon>Arundo</taxon>
    </lineage>
</organism>
<dbReference type="AlphaFoldDB" id="A0A0A9GYH8"/>
<evidence type="ECO:0000313" key="1">
    <source>
        <dbReference type="EMBL" id="JAE29582.1"/>
    </source>
</evidence>